<evidence type="ECO:0000313" key="1">
    <source>
        <dbReference type="EMBL" id="GJT79498.1"/>
    </source>
</evidence>
<keyword evidence="2" id="KW-1185">Reference proteome</keyword>
<name>A0ABQ5GV18_9ASTR</name>
<gene>
    <name evidence="1" type="ORF">Tco_1053840</name>
</gene>
<sequence>MVTVPIHQASSLVPPLSTHVIDLSPSKPVPSTTQAPTIFTATTATTITTLLLLPPPQQQSTTYSELAVRVITLEKKFSDFEQKSKDLDNTTQNLGSRVFTLELRDLPRKINQIVNEVVKEAVHVTFQDPL</sequence>
<reference evidence="1" key="1">
    <citation type="journal article" date="2022" name="Int. J. Mol. Sci.">
        <title>Draft Genome of Tanacetum Coccineum: Genomic Comparison of Closely Related Tanacetum-Family Plants.</title>
        <authorList>
            <person name="Yamashiro T."/>
            <person name="Shiraishi A."/>
            <person name="Nakayama K."/>
            <person name="Satake H."/>
        </authorList>
    </citation>
    <scope>NUCLEOTIDE SEQUENCE</scope>
</reference>
<organism evidence="1 2">
    <name type="scientific">Tanacetum coccineum</name>
    <dbReference type="NCBI Taxonomy" id="301880"/>
    <lineage>
        <taxon>Eukaryota</taxon>
        <taxon>Viridiplantae</taxon>
        <taxon>Streptophyta</taxon>
        <taxon>Embryophyta</taxon>
        <taxon>Tracheophyta</taxon>
        <taxon>Spermatophyta</taxon>
        <taxon>Magnoliopsida</taxon>
        <taxon>eudicotyledons</taxon>
        <taxon>Gunneridae</taxon>
        <taxon>Pentapetalae</taxon>
        <taxon>asterids</taxon>
        <taxon>campanulids</taxon>
        <taxon>Asterales</taxon>
        <taxon>Asteraceae</taxon>
        <taxon>Asteroideae</taxon>
        <taxon>Anthemideae</taxon>
        <taxon>Anthemidinae</taxon>
        <taxon>Tanacetum</taxon>
    </lineage>
</organism>
<protein>
    <submittedName>
        <fullName evidence="1">Uncharacterized protein</fullName>
    </submittedName>
</protein>
<dbReference type="Proteomes" id="UP001151760">
    <property type="component" value="Unassembled WGS sequence"/>
</dbReference>
<proteinExistence type="predicted"/>
<accession>A0ABQ5GV18</accession>
<dbReference type="EMBL" id="BQNB010018904">
    <property type="protein sequence ID" value="GJT79498.1"/>
    <property type="molecule type" value="Genomic_DNA"/>
</dbReference>
<reference evidence="1" key="2">
    <citation type="submission" date="2022-01" db="EMBL/GenBank/DDBJ databases">
        <authorList>
            <person name="Yamashiro T."/>
            <person name="Shiraishi A."/>
            <person name="Satake H."/>
            <person name="Nakayama K."/>
        </authorList>
    </citation>
    <scope>NUCLEOTIDE SEQUENCE</scope>
</reference>
<comment type="caution">
    <text evidence="1">The sequence shown here is derived from an EMBL/GenBank/DDBJ whole genome shotgun (WGS) entry which is preliminary data.</text>
</comment>
<evidence type="ECO:0000313" key="2">
    <source>
        <dbReference type="Proteomes" id="UP001151760"/>
    </source>
</evidence>